<comment type="caution">
    <text evidence="1">The sequence shown here is derived from an EMBL/GenBank/DDBJ whole genome shotgun (WGS) entry which is preliminary data.</text>
</comment>
<evidence type="ECO:0000313" key="1">
    <source>
        <dbReference type="EMBL" id="NWE86349.1"/>
    </source>
</evidence>
<gene>
    <name evidence="1" type="ORF">HX795_29940</name>
</gene>
<sequence>STLKAGAATPLSVGSLALSSGTALDFALGAPGASTTAVNVAGNLTLDGTLNVTDAGGFGLGVYQLFRYGGALTDNGLTLGSLPVGVGNLSLQTALANQLNLLVQTTPGQIQFWNGGTTNPDGTITGGSGTWGPGTNWTDPTGTQGQASNNQFAVFGGQGGTVTVVGNQGFTGLQFLDPGYTLTAGAGGTLSPTGAAVVRVNSGVTTEVAAPIVGAGSINKLDAGTLLLTGAN</sequence>
<dbReference type="InterPro" id="IPR051551">
    <property type="entry name" value="Autotransporter_adhesion"/>
</dbReference>
<accession>A0A7Y8KF16</accession>
<dbReference type="PANTHER" id="PTHR35037">
    <property type="entry name" value="C-TERMINAL REGION OF AIDA-LIKE PROTEIN"/>
    <property type="match status" value="1"/>
</dbReference>
<proteinExistence type="predicted"/>
<dbReference type="PANTHER" id="PTHR35037:SF3">
    <property type="entry name" value="C-TERMINAL REGION OF AIDA-LIKE PROTEIN"/>
    <property type="match status" value="1"/>
</dbReference>
<dbReference type="Proteomes" id="UP000590218">
    <property type="component" value="Unassembled WGS sequence"/>
</dbReference>
<protein>
    <submittedName>
        <fullName evidence="1">Autotransporter domain-containing protein</fullName>
    </submittedName>
</protein>
<reference evidence="1 2" key="1">
    <citation type="submission" date="2020-04" db="EMBL/GenBank/DDBJ databases">
        <title>Molecular characterization of pseudomonads from Agaricus bisporus reveal novel blotch 2 pathogens in Western Europe.</title>
        <authorList>
            <person name="Taparia T."/>
            <person name="Krijger M."/>
            <person name="Haynes E."/>
            <person name="Elpinstone J.G."/>
            <person name="Noble R."/>
            <person name="Van Der Wolf J."/>
        </authorList>
    </citation>
    <scope>NUCLEOTIDE SEQUENCE [LARGE SCALE GENOMIC DNA]</scope>
    <source>
        <strain evidence="1 2">K6002</strain>
    </source>
</reference>
<evidence type="ECO:0000313" key="2">
    <source>
        <dbReference type="Proteomes" id="UP000590218"/>
    </source>
</evidence>
<name>A0A7Y8KF16_9PSED</name>
<organism evidence="1 2">
    <name type="scientific">Pseudomonas edaphica</name>
    <dbReference type="NCBI Taxonomy" id="2006980"/>
    <lineage>
        <taxon>Bacteria</taxon>
        <taxon>Pseudomonadati</taxon>
        <taxon>Pseudomonadota</taxon>
        <taxon>Gammaproteobacteria</taxon>
        <taxon>Pseudomonadales</taxon>
        <taxon>Pseudomonadaceae</taxon>
        <taxon>Pseudomonas</taxon>
    </lineage>
</organism>
<dbReference type="AlphaFoldDB" id="A0A7Y8KF16"/>
<dbReference type="EMBL" id="JACARL010000271">
    <property type="protein sequence ID" value="NWE86349.1"/>
    <property type="molecule type" value="Genomic_DNA"/>
</dbReference>
<feature type="non-terminal residue" evidence="1">
    <location>
        <position position="1"/>
    </location>
</feature>
<feature type="non-terminal residue" evidence="1">
    <location>
        <position position="232"/>
    </location>
</feature>